<evidence type="ECO:0000313" key="8">
    <source>
        <dbReference type="Proteomes" id="UP001162483"/>
    </source>
</evidence>
<keyword evidence="4" id="KW-0539">Nucleus</keyword>
<reference evidence="7" key="1">
    <citation type="submission" date="2023-05" db="EMBL/GenBank/DDBJ databases">
        <authorList>
            <person name="Stuckert A."/>
        </authorList>
    </citation>
    <scope>NUCLEOTIDE SEQUENCE</scope>
</reference>
<dbReference type="Pfam" id="PF15684">
    <property type="entry name" value="AROS"/>
    <property type="match status" value="1"/>
</dbReference>
<feature type="region of interest" description="Disordered" evidence="6">
    <location>
        <begin position="43"/>
        <end position="62"/>
    </location>
</feature>
<sequence length="145" mass="16704">MSRSLLKKGLDLVCSDSIGFKKQPGKHKQNEALSSNKIGMKKQLQKLKRQGQPQNQRASAKNRVIKSAIEEYKKHAPQDYLAQNLKYMLGSHSVANKKAVKEIVNQHCGRKARDKQVKKKKRVQKKSVFSDSDFKRFEKEYFGSR</sequence>
<dbReference type="PRINTS" id="PR02029">
    <property type="entry name" value="ACTREGSIRT1"/>
</dbReference>
<feature type="region of interest" description="Disordered" evidence="6">
    <location>
        <begin position="106"/>
        <end position="125"/>
    </location>
</feature>
<name>A0ABN9D4M9_9NEOB</name>
<evidence type="ECO:0000256" key="1">
    <source>
        <dbReference type="ARBA" id="ARBA00004604"/>
    </source>
</evidence>
<proteinExistence type="inferred from homology"/>
<evidence type="ECO:0000256" key="5">
    <source>
        <dbReference type="ARBA" id="ARBA00032748"/>
    </source>
</evidence>
<comment type="subcellular location">
    <subcellularLocation>
        <location evidence="1">Nucleus</location>
        <location evidence="1">Nucleolus</location>
    </subcellularLocation>
</comment>
<dbReference type="PANTHER" id="PTHR31454">
    <property type="entry name" value="ACTIVE REGULATOR OF SIRT1"/>
    <property type="match status" value="1"/>
</dbReference>
<organism evidence="7 8">
    <name type="scientific">Staurois parvus</name>
    <dbReference type="NCBI Taxonomy" id="386267"/>
    <lineage>
        <taxon>Eukaryota</taxon>
        <taxon>Metazoa</taxon>
        <taxon>Chordata</taxon>
        <taxon>Craniata</taxon>
        <taxon>Vertebrata</taxon>
        <taxon>Euteleostomi</taxon>
        <taxon>Amphibia</taxon>
        <taxon>Batrachia</taxon>
        <taxon>Anura</taxon>
        <taxon>Neobatrachia</taxon>
        <taxon>Ranoidea</taxon>
        <taxon>Ranidae</taxon>
        <taxon>Staurois</taxon>
    </lineage>
</organism>
<evidence type="ECO:0000256" key="3">
    <source>
        <dbReference type="ARBA" id="ARBA00016855"/>
    </source>
</evidence>
<feature type="compositionally biased region" description="Basic residues" evidence="6">
    <location>
        <begin position="108"/>
        <end position="125"/>
    </location>
</feature>
<comment type="similarity">
    <text evidence="2">Belongs to the AROS family.</text>
</comment>
<evidence type="ECO:0000256" key="4">
    <source>
        <dbReference type="ARBA" id="ARBA00023242"/>
    </source>
</evidence>
<evidence type="ECO:0000313" key="7">
    <source>
        <dbReference type="EMBL" id="CAI9566914.1"/>
    </source>
</evidence>
<evidence type="ECO:0000256" key="2">
    <source>
        <dbReference type="ARBA" id="ARBA00007318"/>
    </source>
</evidence>
<evidence type="ECO:0000256" key="6">
    <source>
        <dbReference type="SAM" id="MobiDB-lite"/>
    </source>
</evidence>
<comment type="caution">
    <text evidence="7">The sequence shown here is derived from an EMBL/GenBank/DDBJ whole genome shotgun (WGS) entry which is preliminary data.</text>
</comment>
<dbReference type="EMBL" id="CATNWA010014077">
    <property type="protein sequence ID" value="CAI9566914.1"/>
    <property type="molecule type" value="Genomic_DNA"/>
</dbReference>
<keyword evidence="8" id="KW-1185">Reference proteome</keyword>
<dbReference type="Proteomes" id="UP001162483">
    <property type="component" value="Unassembled WGS sequence"/>
</dbReference>
<dbReference type="InterPro" id="IPR023262">
    <property type="entry name" value="AROS"/>
</dbReference>
<gene>
    <name evidence="7" type="ORF">SPARVUS_LOCUS6470187</name>
</gene>
<dbReference type="PANTHER" id="PTHR31454:SF2">
    <property type="entry name" value="ACTIVE REGULATOR OF SIRT1"/>
    <property type="match status" value="1"/>
</dbReference>
<accession>A0ABN9D4M9</accession>
<protein>
    <recommendedName>
        <fullName evidence="3">Active regulator of SIRT1</fullName>
    </recommendedName>
    <alternativeName>
        <fullName evidence="5">40S ribosomal protein S19-binding protein 1</fullName>
    </alternativeName>
</protein>